<name>B2SZC7_PARPJ</name>
<dbReference type="GO" id="GO:0009039">
    <property type="term" value="F:urease activity"/>
    <property type="evidence" value="ECO:0007669"/>
    <property type="project" value="UniProtKB-EC"/>
</dbReference>
<dbReference type="GO" id="GO:0035550">
    <property type="term" value="C:urease complex"/>
    <property type="evidence" value="ECO:0007669"/>
    <property type="project" value="InterPro"/>
</dbReference>
<evidence type="ECO:0000256" key="2">
    <source>
        <dbReference type="ARBA" id="ARBA00012934"/>
    </source>
</evidence>
<dbReference type="Proteomes" id="UP000001739">
    <property type="component" value="Chromosome 1"/>
</dbReference>
<dbReference type="RefSeq" id="WP_012431165.1">
    <property type="nucleotide sequence ID" value="NC_010681.1"/>
</dbReference>
<dbReference type="Pfam" id="PF00547">
    <property type="entry name" value="Urease_gamma"/>
    <property type="match status" value="1"/>
</dbReference>
<dbReference type="NCBIfam" id="TIGR00193">
    <property type="entry name" value="urease_gam"/>
    <property type="match status" value="1"/>
</dbReference>
<keyword evidence="3" id="KW-0963">Cytoplasm</keyword>
<comment type="pathway">
    <text evidence="1">Nitrogen metabolism; urea degradation; CO(2) and NH(3) from urea (urease route): step 1/1.</text>
</comment>
<organism evidence="6 7">
    <name type="scientific">Paraburkholderia phytofirmans (strain DSM 17436 / LMG 22146 / PsJN)</name>
    <name type="common">Burkholderia phytofirmans</name>
    <dbReference type="NCBI Taxonomy" id="398527"/>
    <lineage>
        <taxon>Bacteria</taxon>
        <taxon>Pseudomonadati</taxon>
        <taxon>Pseudomonadota</taxon>
        <taxon>Betaproteobacteria</taxon>
        <taxon>Burkholderiales</taxon>
        <taxon>Burkholderiaceae</taxon>
        <taxon>Paraburkholderia</taxon>
    </lineage>
</organism>
<proteinExistence type="predicted"/>
<evidence type="ECO:0000256" key="1">
    <source>
        <dbReference type="ARBA" id="ARBA00004897"/>
    </source>
</evidence>
<gene>
    <name evidence="6" type="ordered locus">Bphyt_0056</name>
</gene>
<dbReference type="GO" id="GO:0016151">
    <property type="term" value="F:nickel cation binding"/>
    <property type="evidence" value="ECO:0007669"/>
    <property type="project" value="InterPro"/>
</dbReference>
<dbReference type="EC" id="3.5.1.5" evidence="2"/>
<dbReference type="Pfam" id="PF00699">
    <property type="entry name" value="Urease_beta"/>
    <property type="match status" value="1"/>
</dbReference>
<dbReference type="NCBIfam" id="TIGR00192">
    <property type="entry name" value="urease_beta"/>
    <property type="match status" value="1"/>
</dbReference>
<protein>
    <recommendedName>
        <fullName evidence="2">urease</fullName>
        <ecNumber evidence="2">3.5.1.5</ecNumber>
    </recommendedName>
</protein>
<dbReference type="STRING" id="398527.Bphyt_0056"/>
<dbReference type="InterPro" id="IPR002019">
    <property type="entry name" value="Urease_beta-like"/>
</dbReference>
<dbReference type="PIRSF" id="PIRSF001225">
    <property type="entry name" value="Urease_gammabeta"/>
    <property type="match status" value="1"/>
</dbReference>
<sequence length="228" mass="24875">MRLFPREVDRLLLHQAAQLARSRRSRGLLLTEPEARALIADTVCEGARVGGTVADMVALASTLLTDDDVMPGVTERVEVVMVEAFFPDGQKLVCVHDPIGPGSQGEPQAPPPRWRLERTPVVVNRHRPTLRLRVASSADRPIQVGSHYHFFEVNPALAFDRHAAYGYRLDIPAATTLRFEPGDTRDVDLVAIGGARAVYGLAGLVNGALDDPAVRQVAMSRLAAFLEE</sequence>
<dbReference type="EMBL" id="CP001052">
    <property type="protein sequence ID" value="ACD14506.1"/>
    <property type="molecule type" value="Genomic_DNA"/>
</dbReference>
<evidence type="ECO:0000256" key="3">
    <source>
        <dbReference type="ARBA" id="ARBA00022490"/>
    </source>
</evidence>
<evidence type="ECO:0000313" key="6">
    <source>
        <dbReference type="EMBL" id="ACD14506.1"/>
    </source>
</evidence>
<dbReference type="InterPro" id="IPR008223">
    <property type="entry name" value="Urease_gamma-beta_su"/>
</dbReference>
<dbReference type="InterPro" id="IPR036461">
    <property type="entry name" value="Urease_betasu_sf"/>
</dbReference>
<keyword evidence="4 6" id="KW-0378">Hydrolase</keyword>
<dbReference type="CDD" id="cd00407">
    <property type="entry name" value="Urease_beta"/>
    <property type="match status" value="1"/>
</dbReference>
<dbReference type="SUPFAM" id="SSF51278">
    <property type="entry name" value="Urease, beta-subunit"/>
    <property type="match status" value="1"/>
</dbReference>
<dbReference type="PANTHER" id="PTHR33569">
    <property type="entry name" value="UREASE"/>
    <property type="match status" value="1"/>
</dbReference>
<evidence type="ECO:0000256" key="5">
    <source>
        <dbReference type="ARBA" id="ARBA00047778"/>
    </source>
</evidence>
<accession>B2SZC7</accession>
<comment type="catalytic activity">
    <reaction evidence="5">
        <text>urea + 2 H2O + H(+) = hydrogencarbonate + 2 NH4(+)</text>
        <dbReference type="Rhea" id="RHEA:20557"/>
        <dbReference type="ChEBI" id="CHEBI:15377"/>
        <dbReference type="ChEBI" id="CHEBI:15378"/>
        <dbReference type="ChEBI" id="CHEBI:16199"/>
        <dbReference type="ChEBI" id="CHEBI:17544"/>
        <dbReference type="ChEBI" id="CHEBI:28938"/>
        <dbReference type="EC" id="3.5.1.5"/>
    </reaction>
</comment>
<evidence type="ECO:0000256" key="4">
    <source>
        <dbReference type="ARBA" id="ARBA00022801"/>
    </source>
</evidence>
<dbReference type="SUPFAM" id="SSF54111">
    <property type="entry name" value="Urease, gamma-subunit"/>
    <property type="match status" value="1"/>
</dbReference>
<dbReference type="InterPro" id="IPR036463">
    <property type="entry name" value="Urease_gamma_sf"/>
</dbReference>
<dbReference type="NCBIfam" id="NF009682">
    <property type="entry name" value="PRK13203.1"/>
    <property type="match status" value="1"/>
</dbReference>
<dbReference type="eggNOG" id="COG0832">
    <property type="taxonomic scope" value="Bacteria"/>
</dbReference>
<dbReference type="AlphaFoldDB" id="B2SZC7"/>
<reference evidence="6 7" key="1">
    <citation type="journal article" date="2011" name="J. Bacteriol.">
        <title>Complete genome sequence of the plant growth-promoting endophyte Burkholderia phytofirmans strain PsJN.</title>
        <authorList>
            <person name="Weilharter A."/>
            <person name="Mitter B."/>
            <person name="Shin M.V."/>
            <person name="Chain P.S."/>
            <person name="Nowak J."/>
            <person name="Sessitsch A."/>
        </authorList>
    </citation>
    <scope>NUCLEOTIDE SEQUENCE [LARGE SCALE GENOMIC DNA]</scope>
    <source>
        <strain evidence="7">DSM 17436 / LMG 22146 / PsJN</strain>
    </source>
</reference>
<dbReference type="KEGG" id="bpy:Bphyt_0056"/>
<dbReference type="CDD" id="cd00390">
    <property type="entry name" value="Urease_gamma"/>
    <property type="match status" value="1"/>
</dbReference>
<dbReference type="Gene3D" id="2.10.150.10">
    <property type="entry name" value="Urease, beta subunit"/>
    <property type="match status" value="1"/>
</dbReference>
<evidence type="ECO:0000313" key="7">
    <source>
        <dbReference type="Proteomes" id="UP000001739"/>
    </source>
</evidence>
<dbReference type="Gene3D" id="3.30.280.10">
    <property type="entry name" value="Urease, gamma-like subunit"/>
    <property type="match status" value="1"/>
</dbReference>
<dbReference type="GO" id="GO:0043419">
    <property type="term" value="P:urea catabolic process"/>
    <property type="evidence" value="ECO:0007669"/>
    <property type="project" value="UniProtKB-UniPathway"/>
</dbReference>
<dbReference type="InterPro" id="IPR002026">
    <property type="entry name" value="Urease_gamma/gamma-beta_su"/>
</dbReference>
<dbReference type="OrthoDB" id="9797217at2"/>
<dbReference type="HOGENOM" id="CLU_000980_3_0_4"/>
<dbReference type="NCBIfam" id="NF009671">
    <property type="entry name" value="PRK13192.1"/>
    <property type="match status" value="1"/>
</dbReference>
<dbReference type="PANTHER" id="PTHR33569:SF1">
    <property type="entry name" value="UREASE"/>
    <property type="match status" value="1"/>
</dbReference>
<dbReference type="InterPro" id="IPR050069">
    <property type="entry name" value="Urease_subunit"/>
</dbReference>
<dbReference type="eggNOG" id="COG0831">
    <property type="taxonomic scope" value="Bacteria"/>
</dbReference>
<dbReference type="UniPathway" id="UPA00258">
    <property type="reaction ID" value="UER00370"/>
</dbReference>